<dbReference type="Pfam" id="PF03061">
    <property type="entry name" value="4HBT"/>
    <property type="match status" value="1"/>
</dbReference>
<dbReference type="Pfam" id="PF02441">
    <property type="entry name" value="Flavoprotein"/>
    <property type="match status" value="1"/>
</dbReference>
<proteinExistence type="predicted"/>
<dbReference type="Gene3D" id="3.40.50.1950">
    <property type="entry name" value="Flavin prenyltransferase-like"/>
    <property type="match status" value="1"/>
</dbReference>
<dbReference type="RefSeq" id="WP_013506641.1">
    <property type="nucleotide sequence ID" value="NC_014836.1"/>
</dbReference>
<organism evidence="7 8">
    <name type="scientific">Desulfurispirillum indicum (strain ATCC BAA-1389 / DSM 22839 / S5)</name>
    <dbReference type="NCBI Taxonomy" id="653733"/>
    <lineage>
        <taxon>Bacteria</taxon>
        <taxon>Pseudomonadati</taxon>
        <taxon>Chrysiogenota</taxon>
        <taxon>Chrysiogenia</taxon>
        <taxon>Chrysiogenales</taxon>
        <taxon>Chrysiogenaceae</taxon>
        <taxon>Desulfurispirillum</taxon>
    </lineage>
</organism>
<keyword evidence="2" id="KW-0285">Flavoprotein</keyword>
<evidence type="ECO:0000256" key="1">
    <source>
        <dbReference type="ARBA" id="ARBA00022602"/>
    </source>
</evidence>
<dbReference type="OrthoDB" id="9781577at2"/>
<feature type="domain" description="Thioesterase" evidence="6">
    <location>
        <begin position="244"/>
        <end position="311"/>
    </location>
</feature>
<dbReference type="SUPFAM" id="SSF54637">
    <property type="entry name" value="Thioesterase/thiol ester dehydrase-isomerase"/>
    <property type="match status" value="1"/>
</dbReference>
<keyword evidence="4" id="KW-0808">Transferase</keyword>
<dbReference type="EMBL" id="CP002432">
    <property type="protein sequence ID" value="ADU66761.1"/>
    <property type="molecule type" value="Genomic_DNA"/>
</dbReference>
<keyword evidence="3" id="KW-0288">FMN</keyword>
<dbReference type="KEGG" id="din:Selin_2041"/>
<name>E6W2T6_DESIS</name>
<dbReference type="AlphaFoldDB" id="E6W2T6"/>
<dbReference type="InterPro" id="IPR006683">
    <property type="entry name" value="Thioestr_dom"/>
</dbReference>
<dbReference type="eggNOG" id="COG2050">
    <property type="taxonomic scope" value="Bacteria"/>
</dbReference>
<dbReference type="HOGENOM" id="CLU_846574_0_0_0"/>
<evidence type="ECO:0000256" key="3">
    <source>
        <dbReference type="ARBA" id="ARBA00022643"/>
    </source>
</evidence>
<evidence type="ECO:0000313" key="7">
    <source>
        <dbReference type="EMBL" id="ADU66761.1"/>
    </source>
</evidence>
<evidence type="ECO:0000256" key="2">
    <source>
        <dbReference type="ARBA" id="ARBA00022630"/>
    </source>
</evidence>
<dbReference type="GO" id="GO:0016829">
    <property type="term" value="F:lyase activity"/>
    <property type="evidence" value="ECO:0007669"/>
    <property type="project" value="UniProtKB-KW"/>
</dbReference>
<dbReference type="CDD" id="cd03443">
    <property type="entry name" value="PaaI_thioesterase"/>
    <property type="match status" value="1"/>
</dbReference>
<accession>E6W2T6</accession>
<evidence type="ECO:0000313" key="8">
    <source>
        <dbReference type="Proteomes" id="UP000002572"/>
    </source>
</evidence>
<dbReference type="GO" id="GO:0004659">
    <property type="term" value="F:prenyltransferase activity"/>
    <property type="evidence" value="ECO:0007669"/>
    <property type="project" value="UniProtKB-KW"/>
</dbReference>
<evidence type="ECO:0000256" key="4">
    <source>
        <dbReference type="ARBA" id="ARBA00022679"/>
    </source>
</evidence>
<dbReference type="InterPro" id="IPR029069">
    <property type="entry name" value="HotDog_dom_sf"/>
</dbReference>
<dbReference type="Proteomes" id="UP000002572">
    <property type="component" value="Chromosome"/>
</dbReference>
<feature type="domain" description="Flavoprotein" evidence="5">
    <location>
        <begin position="2"/>
        <end position="171"/>
    </location>
</feature>
<dbReference type="InParanoid" id="E6W2T6"/>
<dbReference type="STRING" id="653733.Selin_2041"/>
<sequence length="328" mass="35344">MKQIALIVTGASGGTLALEAMDALVAQHIQCHVICTEQAQVNFCIEAGMSVEQTRSLGQGERETLVQKLLPDGVHIHDNSSFFSPLASGSGVPDGLVVLPASMGYCARVCQGLSGTLAERVFDVCLKERRPIVVAPRETPLNSIHLENLLKLSQLGVGIQPFMPEFYSQSQGMPGQVRRYIARLLGGMGIELPLNRWALDDAVGCFACGQHNAVGLQLQFEVDAQELQSQAGLRLSKAFASYDGIIHGGILSTVLDEAMGKIPASLGHPMVTCDLQVKFLRPLRVLQQAYVTGSFTHRKWKTGRGESTITCGRGDVIATATGRFLCRV</sequence>
<reference evidence="7 8" key="1">
    <citation type="submission" date="2010-12" db="EMBL/GenBank/DDBJ databases">
        <title>Complete sequence of Desulfurispirillum indicum S5.</title>
        <authorList>
            <consortium name="US DOE Joint Genome Institute"/>
            <person name="Lucas S."/>
            <person name="Copeland A."/>
            <person name="Lapidus A."/>
            <person name="Cheng J.-F."/>
            <person name="Goodwin L."/>
            <person name="Pitluck S."/>
            <person name="Chertkov O."/>
            <person name="Held B."/>
            <person name="Detter J.C."/>
            <person name="Han C."/>
            <person name="Tapia R."/>
            <person name="Land M."/>
            <person name="Hauser L."/>
            <person name="Kyrpides N."/>
            <person name="Ivanova N."/>
            <person name="Mikhailova N."/>
            <person name="Haggblom M."/>
            <person name="Rauschenbach I."/>
            <person name="Bini E."/>
            <person name="Woyke T."/>
        </authorList>
    </citation>
    <scope>NUCLEOTIDE SEQUENCE [LARGE SCALE GENOMIC DNA]</scope>
    <source>
        <strain evidence="8">ATCC BAA-1389 / DSM 22839 / S5</strain>
    </source>
</reference>
<keyword evidence="8" id="KW-1185">Reference proteome</keyword>
<gene>
    <name evidence="7" type="ordered locus">Selin_2041</name>
</gene>
<dbReference type="NCBIfam" id="TIGR00421">
    <property type="entry name" value="ubiX_pad"/>
    <property type="match status" value="1"/>
</dbReference>
<dbReference type="InterPro" id="IPR004507">
    <property type="entry name" value="UbiX-like"/>
</dbReference>
<evidence type="ECO:0000259" key="5">
    <source>
        <dbReference type="Pfam" id="PF02441"/>
    </source>
</evidence>
<keyword evidence="1" id="KW-0637">Prenyltransferase</keyword>
<keyword evidence="7" id="KW-0456">Lyase</keyword>
<dbReference type="InterPro" id="IPR003382">
    <property type="entry name" value="Flavoprotein"/>
</dbReference>
<dbReference type="Gene3D" id="3.10.129.10">
    <property type="entry name" value="Hotdog Thioesterase"/>
    <property type="match status" value="1"/>
</dbReference>
<protein>
    <submittedName>
        <fullName evidence="7">3-octaprenyl-4-hydroxybenzoate carboxy-lyase</fullName>
    </submittedName>
</protein>
<dbReference type="eggNOG" id="COG0163">
    <property type="taxonomic scope" value="Bacteria"/>
</dbReference>
<dbReference type="FunCoup" id="E6W2T6">
    <property type="interactions" value="222"/>
</dbReference>
<dbReference type="GO" id="GO:0016790">
    <property type="term" value="F:thiolester hydrolase activity"/>
    <property type="evidence" value="ECO:0007669"/>
    <property type="project" value="UniProtKB-ARBA"/>
</dbReference>
<dbReference type="SUPFAM" id="SSF52507">
    <property type="entry name" value="Homo-oligomeric flavin-containing Cys decarboxylases, HFCD"/>
    <property type="match status" value="1"/>
</dbReference>
<dbReference type="InterPro" id="IPR036551">
    <property type="entry name" value="Flavin_trans-like"/>
</dbReference>
<evidence type="ECO:0000259" key="6">
    <source>
        <dbReference type="Pfam" id="PF03061"/>
    </source>
</evidence>